<sequence>MSQTLVPNGLPIGSAKRPGRLHHPGPSFGRRSFQLSQDKQLSRWLQASSSSAPLGNQDDDETRRINENWQQSAFPTYLQNGTDDFCQAWEEALQAEERRQSQHAHHGVGKKASAVTRENPVWRAMRSETRKEAAKEPLLSSFLYASILSHDTFARSLAFVLANRLSDATMLATELFELFHTLLRDNEEVEQAALADVIAVRERDPACCMYSSALLFYKGYHALQTHRIAHTLWLRNQKVMARTLQSRVSEVCAIDIHPAARIGKGILLDHGTGVVIGETAVIGENVSIMQNVTLGGTGKAGGDRHPKIHNNVLIGASATVLGNIIVGKGAQVAAGSMVLKDVPPRTMVAGSPAKVVGCVQGNAAEQMQHCPSMASIDIPAGHDGPFCETWDSALQSQSSNGTSSDVSPSPPTVEASRPTPSPPIPQQSAAEPTQDEPAAAPTLQQRPAAASTANGPAAASTQNGSDSAVVSEQPPAASLSDAEQSSATLATILFTEQMLRDGLPSSREVRTVHDSGSAPSTPTQKTPPEQQNSLVDIGPPSHIASSSGGLDVNKSAPPSVPAARSPSLPSSTGLAHSTPQLKPKAGPRQDQPPVPAPSLSSPAAKSSKPYKHDPPGRPPSPDNFKPDPERRTRPALVPPSSQSRVNGVPVNGSPVNGNSSPGMRPLNRVGLAASASETARKLAPKQSEQAEGDAYQQQQKLSDDARARLARMSCIASSAQEGTWVDASSSPATQAASLDAAAPTSAPSSPASNAKGSSLDNEASGALPDKAPAQGGESSSSAGSSSSNASSSSRKPTRKQRDPNELLDYSI</sequence>
<evidence type="ECO:0000256" key="5">
    <source>
        <dbReference type="ARBA" id="ARBA00022679"/>
    </source>
</evidence>
<dbReference type="InterPro" id="IPR053376">
    <property type="entry name" value="Serine_acetyltransferase"/>
</dbReference>
<dbReference type="EC" id="2.3.1.30" evidence="3"/>
<dbReference type="GO" id="GO:0006535">
    <property type="term" value="P:cysteine biosynthetic process from serine"/>
    <property type="evidence" value="ECO:0007669"/>
    <property type="project" value="InterPro"/>
</dbReference>
<dbReference type="InterPro" id="IPR001451">
    <property type="entry name" value="Hexapep"/>
</dbReference>
<evidence type="ECO:0000256" key="6">
    <source>
        <dbReference type="ARBA" id="ARBA00023315"/>
    </source>
</evidence>
<feature type="compositionally biased region" description="Polar residues" evidence="7">
    <location>
        <begin position="718"/>
        <end position="729"/>
    </location>
</feature>
<feature type="compositionally biased region" description="Polar residues" evidence="7">
    <location>
        <begin position="392"/>
        <end position="401"/>
    </location>
</feature>
<dbReference type="Gene3D" id="1.10.3130.10">
    <property type="entry name" value="serine acetyltransferase, domain 1"/>
    <property type="match status" value="1"/>
</dbReference>
<feature type="region of interest" description="Disordered" evidence="7">
    <location>
        <begin position="718"/>
        <end position="811"/>
    </location>
</feature>
<keyword evidence="10" id="KW-1185">Reference proteome</keyword>
<feature type="region of interest" description="Disordered" evidence="7">
    <location>
        <begin position="387"/>
        <end position="483"/>
    </location>
</feature>
<dbReference type="InterPro" id="IPR005881">
    <property type="entry name" value="Ser_O-AcTrfase"/>
</dbReference>
<protein>
    <recommendedName>
        <fullName evidence="3">serine O-acetyltransferase</fullName>
        <ecNumber evidence="3">2.3.1.30</ecNumber>
    </recommendedName>
</protein>
<dbReference type="GO" id="GO:0009001">
    <property type="term" value="F:serine O-acetyltransferase activity"/>
    <property type="evidence" value="ECO:0007669"/>
    <property type="project" value="UniProtKB-EC"/>
</dbReference>
<dbReference type="PANTHER" id="PTHR42811">
    <property type="entry name" value="SERINE ACETYLTRANSFERASE"/>
    <property type="match status" value="1"/>
</dbReference>
<dbReference type="Proteomes" id="UP001438707">
    <property type="component" value="Unassembled WGS sequence"/>
</dbReference>
<dbReference type="InterPro" id="IPR042122">
    <property type="entry name" value="Ser_AcTrfase_N_sf"/>
</dbReference>
<dbReference type="PROSITE" id="PS00101">
    <property type="entry name" value="HEXAPEP_TRANSFERASES"/>
    <property type="match status" value="1"/>
</dbReference>
<comment type="similarity">
    <text evidence="2">Belongs to the transferase hexapeptide repeat family.</text>
</comment>
<feature type="compositionally biased region" description="Low complexity" evidence="7">
    <location>
        <begin position="597"/>
        <end position="607"/>
    </location>
</feature>
<proteinExistence type="inferred from homology"/>
<feature type="compositionally biased region" description="Polar residues" evidence="7">
    <location>
        <begin position="33"/>
        <end position="54"/>
    </location>
</feature>
<feature type="compositionally biased region" description="Low complexity" evidence="7">
    <location>
        <begin position="778"/>
        <end position="793"/>
    </location>
</feature>
<dbReference type="InterPro" id="IPR011004">
    <property type="entry name" value="Trimer_LpxA-like_sf"/>
</dbReference>
<dbReference type="Pfam" id="PF00132">
    <property type="entry name" value="Hexapep"/>
    <property type="match status" value="1"/>
</dbReference>
<evidence type="ECO:0000256" key="7">
    <source>
        <dbReference type="SAM" id="MobiDB-lite"/>
    </source>
</evidence>
<feature type="compositionally biased region" description="Polar residues" evidence="7">
    <location>
        <begin position="517"/>
        <end position="534"/>
    </location>
</feature>
<dbReference type="InterPro" id="IPR045304">
    <property type="entry name" value="LbH_SAT"/>
</dbReference>
<keyword evidence="4" id="KW-0028">Amino-acid biosynthesis</keyword>
<keyword evidence="6" id="KW-0012">Acyltransferase</keyword>
<gene>
    <name evidence="9" type="ORF">WJX74_009021</name>
</gene>
<feature type="compositionally biased region" description="Low complexity" evidence="7">
    <location>
        <begin position="555"/>
        <end position="571"/>
    </location>
</feature>
<keyword evidence="5" id="KW-0808">Transferase</keyword>
<dbReference type="SMART" id="SM00971">
    <property type="entry name" value="SATase_N"/>
    <property type="match status" value="1"/>
</dbReference>
<evidence type="ECO:0000256" key="2">
    <source>
        <dbReference type="ARBA" id="ARBA00007274"/>
    </source>
</evidence>
<dbReference type="Pfam" id="PF06426">
    <property type="entry name" value="SATase_N"/>
    <property type="match status" value="1"/>
</dbReference>
<evidence type="ECO:0000259" key="8">
    <source>
        <dbReference type="SMART" id="SM00971"/>
    </source>
</evidence>
<name>A0AAW1S6C0_9CHLO</name>
<evidence type="ECO:0000256" key="4">
    <source>
        <dbReference type="ARBA" id="ARBA00022605"/>
    </source>
</evidence>
<comment type="caution">
    <text evidence="9">The sequence shown here is derived from an EMBL/GenBank/DDBJ whole genome shotgun (WGS) entry which is preliminary data.</text>
</comment>
<feature type="domain" description="Serine acetyltransferase N-terminal" evidence="8">
    <location>
        <begin position="121"/>
        <end position="225"/>
    </location>
</feature>
<accession>A0AAW1S6C0</accession>
<dbReference type="CDD" id="cd03354">
    <property type="entry name" value="LbH_SAT"/>
    <property type="match status" value="1"/>
</dbReference>
<feature type="compositionally biased region" description="Low complexity" evidence="7">
    <location>
        <begin position="447"/>
        <end position="461"/>
    </location>
</feature>
<feature type="compositionally biased region" description="Low complexity" evidence="7">
    <location>
        <begin position="645"/>
        <end position="662"/>
    </location>
</feature>
<evidence type="ECO:0000313" key="9">
    <source>
        <dbReference type="EMBL" id="KAK9841630.1"/>
    </source>
</evidence>
<dbReference type="EMBL" id="JALJOS010000003">
    <property type="protein sequence ID" value="KAK9841630.1"/>
    <property type="molecule type" value="Genomic_DNA"/>
</dbReference>
<dbReference type="NCBIfam" id="NF041874">
    <property type="entry name" value="EPS_EpsC"/>
    <property type="match status" value="1"/>
</dbReference>
<dbReference type="Gene3D" id="2.160.10.10">
    <property type="entry name" value="Hexapeptide repeat proteins"/>
    <property type="match status" value="1"/>
</dbReference>
<dbReference type="InterPro" id="IPR018357">
    <property type="entry name" value="Hexapep_transf_CS"/>
</dbReference>
<dbReference type="NCBIfam" id="TIGR01172">
    <property type="entry name" value="cysE"/>
    <property type="match status" value="1"/>
</dbReference>
<feature type="region of interest" description="Disordered" evidence="7">
    <location>
        <begin position="1"/>
        <end position="60"/>
    </location>
</feature>
<comment type="pathway">
    <text evidence="1">Amino-acid biosynthesis; L-cysteine biosynthesis; L-cysteine from L-serine: step 1/2.</text>
</comment>
<organism evidence="9 10">
    <name type="scientific">Apatococcus lobatus</name>
    <dbReference type="NCBI Taxonomy" id="904363"/>
    <lineage>
        <taxon>Eukaryota</taxon>
        <taxon>Viridiplantae</taxon>
        <taxon>Chlorophyta</taxon>
        <taxon>core chlorophytes</taxon>
        <taxon>Trebouxiophyceae</taxon>
        <taxon>Chlorellales</taxon>
        <taxon>Chlorellaceae</taxon>
        <taxon>Apatococcus</taxon>
    </lineage>
</organism>
<feature type="compositionally biased region" description="Low complexity" evidence="7">
    <location>
        <begin position="730"/>
        <end position="758"/>
    </location>
</feature>
<evidence type="ECO:0000256" key="1">
    <source>
        <dbReference type="ARBA" id="ARBA00004876"/>
    </source>
</evidence>
<evidence type="ECO:0000313" key="10">
    <source>
        <dbReference type="Proteomes" id="UP001438707"/>
    </source>
</evidence>
<evidence type="ECO:0000256" key="3">
    <source>
        <dbReference type="ARBA" id="ARBA00013266"/>
    </source>
</evidence>
<dbReference type="GO" id="GO:0005737">
    <property type="term" value="C:cytoplasm"/>
    <property type="evidence" value="ECO:0007669"/>
    <property type="project" value="InterPro"/>
</dbReference>
<dbReference type="InterPro" id="IPR010493">
    <property type="entry name" value="Ser_AcTrfase_N"/>
</dbReference>
<dbReference type="AlphaFoldDB" id="A0AAW1S6C0"/>
<dbReference type="FunFam" id="2.160.10.10:FF:000002">
    <property type="entry name" value="Serine acetyltransferase"/>
    <property type="match status" value="1"/>
</dbReference>
<feature type="region of interest" description="Disordered" evidence="7">
    <location>
        <begin position="503"/>
        <end position="706"/>
    </location>
</feature>
<dbReference type="SUPFAM" id="SSF51161">
    <property type="entry name" value="Trimeric LpxA-like enzymes"/>
    <property type="match status" value="1"/>
</dbReference>
<reference evidence="9 10" key="1">
    <citation type="journal article" date="2024" name="Nat. Commun.">
        <title>Phylogenomics reveals the evolutionary origins of lichenization in chlorophyte algae.</title>
        <authorList>
            <person name="Puginier C."/>
            <person name="Libourel C."/>
            <person name="Otte J."/>
            <person name="Skaloud P."/>
            <person name="Haon M."/>
            <person name="Grisel S."/>
            <person name="Petersen M."/>
            <person name="Berrin J.G."/>
            <person name="Delaux P.M."/>
            <person name="Dal Grande F."/>
            <person name="Keller J."/>
        </authorList>
    </citation>
    <scope>NUCLEOTIDE SEQUENCE [LARGE SCALE GENOMIC DNA]</scope>
    <source>
        <strain evidence="9 10">SAG 2145</strain>
    </source>
</reference>